<name>A0A815J6D7_9BILA</name>
<dbReference type="EMBL" id="CAJNOO010004262">
    <property type="protein sequence ID" value="CAF1375015.1"/>
    <property type="molecule type" value="Genomic_DNA"/>
</dbReference>
<accession>A0A815J6D7</accession>
<dbReference type="InterPro" id="IPR001611">
    <property type="entry name" value="Leu-rich_rpt"/>
</dbReference>
<feature type="coiled-coil region" evidence="1">
    <location>
        <begin position="239"/>
        <end position="294"/>
    </location>
</feature>
<dbReference type="Proteomes" id="UP000663882">
    <property type="component" value="Unassembled WGS sequence"/>
</dbReference>
<dbReference type="Gene3D" id="1.20.58.60">
    <property type="match status" value="1"/>
</dbReference>
<feature type="coiled-coil region" evidence="1">
    <location>
        <begin position="375"/>
        <end position="428"/>
    </location>
</feature>
<evidence type="ECO:0000256" key="1">
    <source>
        <dbReference type="SAM" id="Coils"/>
    </source>
</evidence>
<comment type="caution">
    <text evidence="2">The sequence shown here is derived from an EMBL/GenBank/DDBJ whole genome shotgun (WGS) entry which is preliminary data.</text>
</comment>
<keyword evidence="1" id="KW-0175">Coiled coil</keyword>
<sequence>MIETLQQTTKETPINETKIDYLINDNQQLKLAILNIKHSSESIFKSFDTISTIGHGLLDNYSQYTQLCRSIQSPLDINQQNRQTFEYAMKNTEEINTYIETIYIKLKSIMSNADYRHLSTLNVIQQHLQIISNQSQYQRDKIRPILVKKQAQNELVESSINWLQDTMKHLSIISIEPISIQYDQTLTLSVPSGLKGLNRLNDLSNEIQLKLLQIQEINLIKNNNNPLFEQNRLKLIIDLENTKETINNLINNRQQIQITVQILDQAVLLINQNIKILRTNLEHYQLSNNNIEELQRLTNTYIKQRLIHFEKLSIEHQNEYKNFEKNLQLFLLNINRFKQTLQIRLMQITIDDMKIIYVTFLIKHIRRTKNEETHLNALRDKYKTLASDLNSEERQQTETMINKIQVELEQLQEQIEKRKEHLSILIHQRQELDQASQRLIVCEKVKQGYSREGQNDVNLHMDELLRKLNSLEESIHDRNRQLNGANEQRREFDRIMSKLSEWIKTIEQQIKDPLTNDLQQTTNSLKEKNKSIQALLESTKDRTNEFDDLTRIYMIVSSTLNDTDR</sequence>
<dbReference type="SUPFAM" id="SSF46966">
    <property type="entry name" value="Spectrin repeat"/>
    <property type="match status" value="1"/>
</dbReference>
<organism evidence="2 3">
    <name type="scientific">Rotaria sordida</name>
    <dbReference type="NCBI Taxonomy" id="392033"/>
    <lineage>
        <taxon>Eukaryota</taxon>
        <taxon>Metazoa</taxon>
        <taxon>Spiralia</taxon>
        <taxon>Gnathifera</taxon>
        <taxon>Rotifera</taxon>
        <taxon>Eurotatoria</taxon>
        <taxon>Bdelloidea</taxon>
        <taxon>Philodinida</taxon>
        <taxon>Philodinidae</taxon>
        <taxon>Rotaria</taxon>
    </lineage>
</organism>
<dbReference type="PROSITE" id="PS51450">
    <property type="entry name" value="LRR"/>
    <property type="match status" value="1"/>
</dbReference>
<proteinExistence type="predicted"/>
<feature type="coiled-coil region" evidence="1">
    <location>
        <begin position="454"/>
        <end position="488"/>
    </location>
</feature>
<evidence type="ECO:0000313" key="2">
    <source>
        <dbReference type="EMBL" id="CAF1375015.1"/>
    </source>
</evidence>
<dbReference type="AlphaFoldDB" id="A0A815J6D7"/>
<gene>
    <name evidence="2" type="ORF">RFH988_LOCUS33543</name>
</gene>
<reference evidence="2" key="1">
    <citation type="submission" date="2021-02" db="EMBL/GenBank/DDBJ databases">
        <authorList>
            <person name="Nowell W R."/>
        </authorList>
    </citation>
    <scope>NUCLEOTIDE SEQUENCE</scope>
</reference>
<evidence type="ECO:0000313" key="3">
    <source>
        <dbReference type="Proteomes" id="UP000663882"/>
    </source>
</evidence>
<feature type="non-terminal residue" evidence="2">
    <location>
        <position position="565"/>
    </location>
</feature>
<protein>
    <submittedName>
        <fullName evidence="2">Uncharacterized protein</fullName>
    </submittedName>
</protein>